<dbReference type="PANTHER" id="PTHR40047:SF1">
    <property type="entry name" value="UPF0703 PROTEIN YCGQ"/>
    <property type="match status" value="1"/>
</dbReference>
<dbReference type="RefSeq" id="WP_201311336.1">
    <property type="nucleotide sequence ID" value="NZ_BLYI01000043.1"/>
</dbReference>
<evidence type="ECO:0000313" key="4">
    <source>
        <dbReference type="Proteomes" id="UP000613208"/>
    </source>
</evidence>
<accession>A0A916Q9R9</accession>
<comment type="caution">
    <text evidence="3">The sequence shown here is derived from an EMBL/GenBank/DDBJ whole genome shotgun (WGS) entry which is preliminary data.</text>
</comment>
<dbReference type="InterPro" id="IPR048447">
    <property type="entry name" value="DUF1980_C"/>
</dbReference>
<dbReference type="Gene3D" id="3.40.50.300">
    <property type="entry name" value="P-loop containing nucleotide triphosphate hydrolases"/>
    <property type="match status" value="1"/>
</dbReference>
<dbReference type="Pfam" id="PF02492">
    <property type="entry name" value="cobW"/>
    <property type="match status" value="1"/>
</dbReference>
<evidence type="ECO:0008006" key="5">
    <source>
        <dbReference type="Google" id="ProtNLM"/>
    </source>
</evidence>
<evidence type="ECO:0000259" key="2">
    <source>
        <dbReference type="Pfam" id="PF21537"/>
    </source>
</evidence>
<feature type="domain" description="DUF1980" evidence="2">
    <location>
        <begin position="176"/>
        <end position="316"/>
    </location>
</feature>
<evidence type="ECO:0000259" key="1">
    <source>
        <dbReference type="Pfam" id="PF02492"/>
    </source>
</evidence>
<dbReference type="PANTHER" id="PTHR40047">
    <property type="entry name" value="UPF0703 PROTEIN YCGQ"/>
    <property type="match status" value="1"/>
</dbReference>
<organism evidence="3 4">
    <name type="scientific">Anaerostipes butyraticus</name>
    <dbReference type="NCBI Taxonomy" id="645466"/>
    <lineage>
        <taxon>Bacteria</taxon>
        <taxon>Bacillati</taxon>
        <taxon>Bacillota</taxon>
        <taxon>Clostridia</taxon>
        <taxon>Lachnospirales</taxon>
        <taxon>Lachnospiraceae</taxon>
        <taxon>Anaerostipes</taxon>
    </lineage>
</organism>
<evidence type="ECO:0000313" key="3">
    <source>
        <dbReference type="EMBL" id="GFO85636.1"/>
    </source>
</evidence>
<reference evidence="3" key="1">
    <citation type="submission" date="2020-06" db="EMBL/GenBank/DDBJ databases">
        <title>Characterization of fructooligosaccharide metabolism and fructooligosaccharide-degrading enzymes in human commensal butyrate producers.</title>
        <authorList>
            <person name="Tanno H."/>
            <person name="Fujii T."/>
            <person name="Hirano K."/>
            <person name="Maeno S."/>
            <person name="Tonozuka T."/>
            <person name="Sakamoto M."/>
            <person name="Ohkuma M."/>
            <person name="Tochio T."/>
            <person name="Endo A."/>
        </authorList>
    </citation>
    <scope>NUCLEOTIDE SEQUENCE</scope>
    <source>
        <strain evidence="3">JCM 17466</strain>
    </source>
</reference>
<dbReference type="Pfam" id="PF21537">
    <property type="entry name" value="DUF1980_C"/>
    <property type="match status" value="1"/>
</dbReference>
<dbReference type="AlphaFoldDB" id="A0A916Q9R9"/>
<protein>
    <recommendedName>
        <fullName evidence="5">CobW/HypB/UreG nucleotide-binding domain-containing protein</fullName>
    </recommendedName>
</protein>
<dbReference type="InterPro" id="IPR003495">
    <property type="entry name" value="CobW/HypB/UreG_nucleotide-bd"/>
</dbReference>
<dbReference type="Proteomes" id="UP000613208">
    <property type="component" value="Unassembled WGS sequence"/>
</dbReference>
<dbReference type="SUPFAM" id="SSF52540">
    <property type="entry name" value="P-loop containing nucleoside triphosphate hydrolases"/>
    <property type="match status" value="1"/>
</dbReference>
<dbReference type="InterPro" id="IPR027417">
    <property type="entry name" value="P-loop_NTPase"/>
</dbReference>
<sequence>MYELPAYLFWGFLESGKTTLIKDTLSQDYFNDGEKTMILSFEEGEEEYDKEMLEKTNSFVIQLDSIEDLTKDFIISCQKNYYPDRVMIEYNGMYQIEGLMDVIDESDLEVYQTIVTVDASTADMYLKNMKSIFVEMFKMADLVIFNRCDDNTNVGSYRRSIKAVNPRAQVGFERADGREMEMEEILPYNIQDEVIKVADEDYGIWYIDAMERPQVYEGKTVEFKGEVQRSPKMPSGVIIPGRRAMTCCEDDITFIGYLCRLHKTKSKTLKRIINKEWVTVTAQIHSKYNEAYDKTMPVLTATRIEKAEPPKQTLVYF</sequence>
<dbReference type="InterPro" id="IPR052955">
    <property type="entry name" value="UPF0703_membrane_permease"/>
</dbReference>
<dbReference type="EMBL" id="BLYI01000043">
    <property type="protein sequence ID" value="GFO85636.1"/>
    <property type="molecule type" value="Genomic_DNA"/>
</dbReference>
<gene>
    <name evidence="3" type="ORF">ANBU17_19830</name>
</gene>
<keyword evidence="4" id="KW-1185">Reference proteome</keyword>
<name>A0A916Q9R9_9FIRM</name>
<feature type="domain" description="CobW/HypB/UreG nucleotide-binding" evidence="1">
    <location>
        <begin position="6"/>
        <end position="170"/>
    </location>
</feature>
<proteinExistence type="predicted"/>